<dbReference type="Proteomes" id="UP000195402">
    <property type="component" value="Unassembled WGS sequence"/>
</dbReference>
<comment type="caution">
    <text evidence="5">The sequence shown here is derived from an EMBL/GenBank/DDBJ whole genome shotgun (WGS) entry which is preliminary data.</text>
</comment>
<evidence type="ECO:0000256" key="4">
    <source>
        <dbReference type="SAM" id="SignalP"/>
    </source>
</evidence>
<reference evidence="5 6" key="1">
    <citation type="journal article" date="2017" name="Mol. Plant">
        <title>The Genome of Medicinal Plant Macleaya cordata Provides New Insights into Benzylisoquinoline Alkaloids Metabolism.</title>
        <authorList>
            <person name="Liu X."/>
            <person name="Liu Y."/>
            <person name="Huang P."/>
            <person name="Ma Y."/>
            <person name="Qing Z."/>
            <person name="Tang Q."/>
            <person name="Cao H."/>
            <person name="Cheng P."/>
            <person name="Zheng Y."/>
            <person name="Yuan Z."/>
            <person name="Zhou Y."/>
            <person name="Liu J."/>
            <person name="Tang Z."/>
            <person name="Zhuo Y."/>
            <person name="Zhang Y."/>
            <person name="Yu L."/>
            <person name="Huang J."/>
            <person name="Yang P."/>
            <person name="Peng Q."/>
            <person name="Zhang J."/>
            <person name="Jiang W."/>
            <person name="Zhang Z."/>
            <person name="Lin K."/>
            <person name="Ro D.K."/>
            <person name="Chen X."/>
            <person name="Xiong X."/>
            <person name="Shang Y."/>
            <person name="Huang S."/>
            <person name="Zeng J."/>
        </authorList>
    </citation>
    <scope>NUCLEOTIDE SEQUENCE [LARGE SCALE GENOMIC DNA]</scope>
    <source>
        <strain evidence="6">cv. BLH2017</strain>
        <tissue evidence="5">Root</tissue>
    </source>
</reference>
<dbReference type="PANTHER" id="PTHR47941">
    <property type="entry name" value="PENTATRICOPEPTIDE REPEAT-CONTAINING PROTEIN 3, MITOCHONDRIAL"/>
    <property type="match status" value="1"/>
</dbReference>
<organism evidence="5 6">
    <name type="scientific">Macleaya cordata</name>
    <name type="common">Five-seeded plume-poppy</name>
    <name type="synonym">Bocconia cordata</name>
    <dbReference type="NCBI Taxonomy" id="56857"/>
    <lineage>
        <taxon>Eukaryota</taxon>
        <taxon>Viridiplantae</taxon>
        <taxon>Streptophyta</taxon>
        <taxon>Embryophyta</taxon>
        <taxon>Tracheophyta</taxon>
        <taxon>Spermatophyta</taxon>
        <taxon>Magnoliopsida</taxon>
        <taxon>Ranunculales</taxon>
        <taxon>Papaveraceae</taxon>
        <taxon>Papaveroideae</taxon>
        <taxon>Macleaya</taxon>
    </lineage>
</organism>
<dbReference type="Pfam" id="PF01535">
    <property type="entry name" value="PPR"/>
    <property type="match status" value="1"/>
</dbReference>
<evidence type="ECO:0000256" key="3">
    <source>
        <dbReference type="PROSITE-ProRule" id="PRU00708"/>
    </source>
</evidence>
<dbReference type="InParanoid" id="A0A200Q8S4"/>
<sequence>MFAMVRSVHTFSLIKVCGVVSASSSSSTTSKTLIWFFRFTEVSNTTLENFQTRNCSFSSSSESSTKVESFDFLHQFSPSKKNNLLSSRLSVINPYERRQIVVCLSKLIKRGQGFLLKGFSLGFCPFVLVRIMKFFNDHRSALAFFKFAFEDDDSESSIRSCCIVAHLFAAQKLRYLSQDVLSCVVARIGSHRSRDLVDLMWSNHHMYESDFSVLDSLMRAFLNVNMVSNALEVLNRIREEKLRPSLSAVNILLKLLLQRGDFSIVWKLFRDMVGKGPHPSNYVFNVMGSMKSASNVFMDMHRTGLTPDIVTYNTLISGYCKAFDLSNAEDFATKMCASGWHPDITTYNIRMHGFCSSRKIKEAVKMLNELISLGVVPNTVTYNTMMNGVCSDILDRAMILTAKLLKMAFVPNVVTVNLLLSHFCRKGLPERALTWGHKLSQVSFPFDDITYKILERARCDILEDAEIAKETPGESIFLDFLMYITYDYIGRNNSYQDKDKLYFIRNMSSQFFGPCQVK</sequence>
<dbReference type="AlphaFoldDB" id="A0A200Q8S4"/>
<proteinExistence type="inferred from homology"/>
<comment type="similarity">
    <text evidence="1">Belongs to the PPR family. P subfamily.</text>
</comment>
<feature type="repeat" description="PPR" evidence="3">
    <location>
        <begin position="245"/>
        <end position="279"/>
    </location>
</feature>
<keyword evidence="4" id="KW-0732">Signal</keyword>
<evidence type="ECO:0000313" key="6">
    <source>
        <dbReference type="Proteomes" id="UP000195402"/>
    </source>
</evidence>
<evidence type="ECO:0000256" key="1">
    <source>
        <dbReference type="ARBA" id="ARBA00007626"/>
    </source>
</evidence>
<keyword evidence="2" id="KW-0677">Repeat</keyword>
<dbReference type="NCBIfam" id="TIGR00756">
    <property type="entry name" value="PPR"/>
    <property type="match status" value="2"/>
</dbReference>
<protein>
    <submittedName>
        <fullName evidence="5">Pentatricopeptide repeat</fullName>
    </submittedName>
</protein>
<feature type="chain" id="PRO_5012894114" evidence="4">
    <location>
        <begin position="23"/>
        <end position="518"/>
    </location>
</feature>
<evidence type="ECO:0000313" key="5">
    <source>
        <dbReference type="EMBL" id="OVA06879.1"/>
    </source>
</evidence>
<dbReference type="OrthoDB" id="185373at2759"/>
<feature type="repeat" description="PPR" evidence="3">
    <location>
        <begin position="343"/>
        <end position="377"/>
    </location>
</feature>
<name>A0A200Q8S4_MACCD</name>
<feature type="repeat" description="PPR" evidence="3">
    <location>
        <begin position="210"/>
        <end position="244"/>
    </location>
</feature>
<dbReference type="Pfam" id="PF12854">
    <property type="entry name" value="PPR_1"/>
    <property type="match status" value="1"/>
</dbReference>
<gene>
    <name evidence="5" type="ORF">BVC80_497g35</name>
</gene>
<dbReference type="STRING" id="56857.A0A200Q8S4"/>
<dbReference type="InterPro" id="IPR011990">
    <property type="entry name" value="TPR-like_helical_dom_sf"/>
</dbReference>
<dbReference type="Pfam" id="PF13041">
    <property type="entry name" value="PPR_2"/>
    <property type="match status" value="1"/>
</dbReference>
<dbReference type="OMA" id="GHCEYES"/>
<dbReference type="PROSITE" id="PS51375">
    <property type="entry name" value="PPR"/>
    <property type="match status" value="4"/>
</dbReference>
<dbReference type="InterPro" id="IPR002885">
    <property type="entry name" value="PPR_rpt"/>
</dbReference>
<feature type="signal peptide" evidence="4">
    <location>
        <begin position="1"/>
        <end position="22"/>
    </location>
</feature>
<dbReference type="Pfam" id="PF13812">
    <property type="entry name" value="PPR_3"/>
    <property type="match status" value="1"/>
</dbReference>
<keyword evidence="6" id="KW-1185">Reference proteome</keyword>
<feature type="repeat" description="PPR" evidence="3">
    <location>
        <begin position="308"/>
        <end position="342"/>
    </location>
</feature>
<dbReference type="EMBL" id="MVGT01002699">
    <property type="protein sequence ID" value="OVA06879.1"/>
    <property type="molecule type" value="Genomic_DNA"/>
</dbReference>
<dbReference type="Gene3D" id="1.25.40.10">
    <property type="entry name" value="Tetratricopeptide repeat domain"/>
    <property type="match status" value="3"/>
</dbReference>
<evidence type="ECO:0000256" key="2">
    <source>
        <dbReference type="ARBA" id="ARBA00022737"/>
    </source>
</evidence>
<accession>A0A200Q8S4</accession>